<dbReference type="Pfam" id="PF11133">
    <property type="entry name" value="Phage_head_fibr"/>
    <property type="match status" value="1"/>
</dbReference>
<proteinExistence type="predicted"/>
<comment type="caution">
    <text evidence="3">The sequence shown here is derived from an EMBL/GenBank/DDBJ whole genome shotgun (WGS) entry which is preliminary data.</text>
</comment>
<reference evidence="3 4" key="1">
    <citation type="submission" date="2017-07" db="EMBL/GenBank/DDBJ databases">
        <title>Phylogenetic study on the rhizospheric bacterium Ochrobactrum sp. A44.</title>
        <authorList>
            <person name="Krzyzanowska D.M."/>
            <person name="Ossowicki A."/>
            <person name="Rajewska M."/>
            <person name="Maciag T."/>
            <person name="Kaczynski Z."/>
            <person name="Czerwicka M."/>
            <person name="Jafra S."/>
        </authorList>
    </citation>
    <scope>NUCLEOTIDE SEQUENCE [LARGE SCALE GENOMIC DNA]</scope>
    <source>
        <strain evidence="3 4">CCUG 30717</strain>
    </source>
</reference>
<keyword evidence="4" id="KW-1185">Reference proteome</keyword>
<evidence type="ECO:0000256" key="2">
    <source>
        <dbReference type="ARBA" id="ARBA00022581"/>
    </source>
</evidence>
<dbReference type="Gene3D" id="6.10.140.1630">
    <property type="match status" value="1"/>
</dbReference>
<name>A0A256GFF6_9HYPH</name>
<protein>
    <submittedName>
        <fullName evidence="3">Head fiber family protein</fullName>
    </submittedName>
</protein>
<evidence type="ECO:0000313" key="3">
    <source>
        <dbReference type="EMBL" id="OYR25670.1"/>
    </source>
</evidence>
<organism evidence="3 4">
    <name type="scientific">Brucella pseudogrignonensis</name>
    <dbReference type="NCBI Taxonomy" id="419475"/>
    <lineage>
        <taxon>Bacteria</taxon>
        <taxon>Pseudomonadati</taxon>
        <taxon>Pseudomonadota</taxon>
        <taxon>Alphaproteobacteria</taxon>
        <taxon>Hyphomicrobiales</taxon>
        <taxon>Brucellaceae</taxon>
        <taxon>Brucella/Ochrobactrum group</taxon>
        <taxon>Brucella</taxon>
    </lineage>
</organism>
<evidence type="ECO:0000256" key="1">
    <source>
        <dbReference type="ARBA" id="ARBA00004328"/>
    </source>
</evidence>
<accession>A0A256GFF6</accession>
<evidence type="ECO:0000313" key="4">
    <source>
        <dbReference type="Proteomes" id="UP000216188"/>
    </source>
</evidence>
<dbReference type="Proteomes" id="UP000216188">
    <property type="component" value="Unassembled WGS sequence"/>
</dbReference>
<keyword evidence="2" id="KW-0945">Host-virus interaction</keyword>
<dbReference type="InterPro" id="IPR022741">
    <property type="entry name" value="Phage_B103_Gp8"/>
</dbReference>
<dbReference type="EMBL" id="NNRM01000021">
    <property type="protein sequence ID" value="OYR25670.1"/>
    <property type="molecule type" value="Genomic_DNA"/>
</dbReference>
<gene>
    <name evidence="3" type="ORF">CEV34_2682</name>
</gene>
<dbReference type="AlphaFoldDB" id="A0A256GFF6"/>
<sequence>MATTTTAGTVKKAATQANSTATDVAGVVADLNALLAKLKASGQMA</sequence>
<comment type="subcellular location">
    <subcellularLocation>
        <location evidence="1">Virion</location>
    </subcellularLocation>
</comment>